<dbReference type="InterPro" id="IPR000436">
    <property type="entry name" value="Sushi_SCR_CCP_dom"/>
</dbReference>
<evidence type="ECO:0000313" key="7">
    <source>
        <dbReference type="Ensembl" id="ENSFTIP00000002970.1"/>
    </source>
</evidence>
<feature type="domain" description="Sushi" evidence="6">
    <location>
        <begin position="210"/>
        <end position="270"/>
    </location>
</feature>
<feature type="disulfide bond" evidence="5">
    <location>
        <begin position="177"/>
        <end position="204"/>
    </location>
</feature>
<evidence type="ECO:0000313" key="8">
    <source>
        <dbReference type="Proteomes" id="UP000694562"/>
    </source>
</evidence>
<reference evidence="7" key="1">
    <citation type="submission" date="2025-08" db="UniProtKB">
        <authorList>
            <consortium name="Ensembl"/>
        </authorList>
    </citation>
    <scope>IDENTIFICATION</scope>
</reference>
<proteinExistence type="predicted"/>
<feature type="domain" description="Sushi" evidence="6">
    <location>
        <begin position="148"/>
        <end position="206"/>
    </location>
</feature>
<keyword evidence="3" id="KW-0677">Repeat</keyword>
<keyword evidence="2" id="KW-0732">Signal</keyword>
<protein>
    <recommendedName>
        <fullName evidence="6">Sushi domain-containing protein</fullName>
    </recommendedName>
</protein>
<evidence type="ECO:0000256" key="2">
    <source>
        <dbReference type="ARBA" id="ARBA00022729"/>
    </source>
</evidence>
<feature type="disulfide bond" evidence="5">
    <location>
        <begin position="241"/>
        <end position="268"/>
    </location>
</feature>
<dbReference type="SUPFAM" id="SSF57535">
    <property type="entry name" value="Complement control module/SCR domain"/>
    <property type="match status" value="3"/>
</dbReference>
<dbReference type="InterPro" id="IPR035976">
    <property type="entry name" value="Sushi/SCR/CCP_sf"/>
</dbReference>
<evidence type="ECO:0000256" key="4">
    <source>
        <dbReference type="ARBA" id="ARBA00023157"/>
    </source>
</evidence>
<dbReference type="PROSITE" id="PS50923">
    <property type="entry name" value="SUSHI"/>
    <property type="match status" value="3"/>
</dbReference>
<feature type="disulfide bond" evidence="5">
    <location>
        <begin position="56"/>
        <end position="99"/>
    </location>
</feature>
<dbReference type="SMART" id="SM00032">
    <property type="entry name" value="CCP"/>
    <property type="match status" value="3"/>
</dbReference>
<dbReference type="Gene3D" id="2.10.70.10">
    <property type="entry name" value="Complement Module, domain 1"/>
    <property type="match status" value="3"/>
</dbReference>
<name>A0A8C4TUS1_FALTI</name>
<keyword evidence="8" id="KW-1185">Reference proteome</keyword>
<evidence type="ECO:0000256" key="3">
    <source>
        <dbReference type="ARBA" id="ARBA00022737"/>
    </source>
</evidence>
<keyword evidence="1 5" id="KW-0768">Sushi</keyword>
<comment type="caution">
    <text evidence="5">Lacks conserved residue(s) required for the propagation of feature annotation.</text>
</comment>
<keyword evidence="4 5" id="KW-1015">Disulfide bond</keyword>
<organism evidence="7 8">
    <name type="scientific">Falco tinnunculus</name>
    <name type="common">Common kestrel</name>
    <dbReference type="NCBI Taxonomy" id="100819"/>
    <lineage>
        <taxon>Eukaryota</taxon>
        <taxon>Metazoa</taxon>
        <taxon>Chordata</taxon>
        <taxon>Craniata</taxon>
        <taxon>Vertebrata</taxon>
        <taxon>Euteleostomi</taxon>
        <taxon>Archelosauria</taxon>
        <taxon>Archosauria</taxon>
        <taxon>Dinosauria</taxon>
        <taxon>Saurischia</taxon>
        <taxon>Theropoda</taxon>
        <taxon>Coelurosauria</taxon>
        <taxon>Aves</taxon>
        <taxon>Neognathae</taxon>
        <taxon>Neoaves</taxon>
        <taxon>Telluraves</taxon>
        <taxon>Australaves</taxon>
        <taxon>Falconiformes</taxon>
        <taxon>Falconidae</taxon>
        <taxon>Falco</taxon>
    </lineage>
</organism>
<evidence type="ECO:0000256" key="5">
    <source>
        <dbReference type="PROSITE-ProRule" id="PRU00302"/>
    </source>
</evidence>
<evidence type="ECO:0000256" key="1">
    <source>
        <dbReference type="ARBA" id="ARBA00022659"/>
    </source>
</evidence>
<dbReference type="PANTHER" id="PTHR45656">
    <property type="entry name" value="PROTEIN CBR-CLEC-78"/>
    <property type="match status" value="1"/>
</dbReference>
<dbReference type="InterPro" id="IPR051277">
    <property type="entry name" value="SEZ6_CSMD_C4BPB_Regulators"/>
</dbReference>
<dbReference type="CDD" id="cd00033">
    <property type="entry name" value="CCP"/>
    <property type="match status" value="3"/>
</dbReference>
<dbReference type="AlphaFoldDB" id="A0A8C4TUS1"/>
<dbReference type="PANTHER" id="PTHR45656:SF4">
    <property type="entry name" value="PROTEIN CBR-CLEC-78"/>
    <property type="match status" value="1"/>
</dbReference>
<accession>A0A8C4TUS1</accession>
<dbReference type="FunFam" id="2.10.70.10:FF:000014">
    <property type="entry name" value="Membrane cofactor protein"/>
    <property type="match status" value="1"/>
</dbReference>
<feature type="domain" description="Sushi" evidence="6">
    <location>
        <begin position="54"/>
        <end position="114"/>
    </location>
</feature>
<feature type="disulfide bond" evidence="5">
    <location>
        <begin position="212"/>
        <end position="255"/>
    </location>
</feature>
<dbReference type="Proteomes" id="UP000694562">
    <property type="component" value="Unplaced"/>
</dbReference>
<sequence length="392" mass="43177">AGRSPSAQGQPSQPQPPLHPILRTLPWYYPNIPSSTQNGKDLTHRGISFSFPEVMCPRPPNIANGLHSGQTLNKFSRGLTIYYGCKDGYELFGNMSIYCMEAGVWSRPLPRCEGGWMLHCSLWGWRKGYWMSRRNSADRMLSTFPTAIGCEIPEVQNGKIYGLQSTYKAGETLHFDCISGYATDGSYETQCQPGGTWDPPVPTCEKGEFRPCPPPLEITNGNHSGQGKSVFTAGMRVTYTCNPSYHLVGNPVVFCRASGNWSQPSPRCEEAPSVSSALRLSPCLMCRRFQLSCLSSIGCPRHSHGLFVSPSRADVPSATEHCQRAAQRTDFEQVFPGSNGLLWLQGWLQAGREHVHLLHGGRGVEPAPAPLRRWVDASLLAVGLAERILDVP</sequence>
<feature type="disulfide bond" evidence="5">
    <location>
        <begin position="85"/>
        <end position="112"/>
    </location>
</feature>
<dbReference type="Pfam" id="PF00084">
    <property type="entry name" value="Sushi"/>
    <property type="match status" value="3"/>
</dbReference>
<reference evidence="7" key="2">
    <citation type="submission" date="2025-09" db="UniProtKB">
        <authorList>
            <consortium name="Ensembl"/>
        </authorList>
    </citation>
    <scope>IDENTIFICATION</scope>
</reference>
<dbReference type="Ensembl" id="ENSFTIT00000003111.1">
    <property type="protein sequence ID" value="ENSFTIP00000002970.1"/>
    <property type="gene ID" value="ENSFTIG00000002017.1"/>
</dbReference>
<evidence type="ECO:0000259" key="6">
    <source>
        <dbReference type="PROSITE" id="PS50923"/>
    </source>
</evidence>